<proteinExistence type="inferred from homology"/>
<keyword evidence="4" id="KW-1185">Reference proteome</keyword>
<gene>
    <name evidence="3" type="ORF">FB475_5820</name>
</gene>
<evidence type="ECO:0000313" key="3">
    <source>
        <dbReference type="EMBL" id="TQJ06167.1"/>
    </source>
</evidence>
<evidence type="ECO:0000256" key="1">
    <source>
        <dbReference type="ARBA" id="ARBA00006484"/>
    </source>
</evidence>
<sequence>MKLGLDGKTAVVTGAGKGIGLAVARALREEGAFVGAGALNGSAELTSLTQDGQAISVLGDLTTAAGCQALVDETVNRFGGIDVLVNNVGGVRPRTGGFAAVTDDDWQWALEINLLSAVRATRAALPHLIRAAPSTIVTICSVNAALPDPGVIDYSAAKAALRSFCKSLSKEVGPAGVRVNTVSPGPVETALWLGPGGVAETISRAQGVDAADVRQAAVADTPTRRFTHPDEVAQVVLLLASPTAGNITGSDVLIDGGMVSTM</sequence>
<dbReference type="GO" id="GO:0016491">
    <property type="term" value="F:oxidoreductase activity"/>
    <property type="evidence" value="ECO:0007669"/>
    <property type="project" value="UniProtKB-KW"/>
</dbReference>
<dbReference type="PROSITE" id="PS00061">
    <property type="entry name" value="ADH_SHORT"/>
    <property type="match status" value="1"/>
</dbReference>
<dbReference type="Proteomes" id="UP000316298">
    <property type="component" value="Unassembled WGS sequence"/>
</dbReference>
<dbReference type="InterPro" id="IPR020904">
    <property type="entry name" value="Sc_DH/Rdtase_CS"/>
</dbReference>
<dbReference type="CDD" id="cd05233">
    <property type="entry name" value="SDR_c"/>
    <property type="match status" value="1"/>
</dbReference>
<dbReference type="NCBIfam" id="NF005095">
    <property type="entry name" value="PRK06523.1"/>
    <property type="match status" value="1"/>
</dbReference>
<organism evidence="3 4">
    <name type="scientific">Kribbella jejuensis</name>
    <dbReference type="NCBI Taxonomy" id="236068"/>
    <lineage>
        <taxon>Bacteria</taxon>
        <taxon>Bacillati</taxon>
        <taxon>Actinomycetota</taxon>
        <taxon>Actinomycetes</taxon>
        <taxon>Propionibacteriales</taxon>
        <taxon>Kribbellaceae</taxon>
        <taxon>Kribbella</taxon>
    </lineage>
</organism>
<dbReference type="InterPro" id="IPR050259">
    <property type="entry name" value="SDR"/>
</dbReference>
<dbReference type="FunFam" id="3.40.50.720:FF:000084">
    <property type="entry name" value="Short-chain dehydrogenase reductase"/>
    <property type="match status" value="1"/>
</dbReference>
<dbReference type="EMBL" id="VFMM01000003">
    <property type="protein sequence ID" value="TQJ06167.1"/>
    <property type="molecule type" value="Genomic_DNA"/>
</dbReference>
<dbReference type="OrthoDB" id="8959163at2"/>
<keyword evidence="2" id="KW-0560">Oxidoreductase</keyword>
<dbReference type="PRINTS" id="PR00081">
    <property type="entry name" value="GDHRDH"/>
</dbReference>
<dbReference type="Gene3D" id="3.40.50.720">
    <property type="entry name" value="NAD(P)-binding Rossmann-like Domain"/>
    <property type="match status" value="1"/>
</dbReference>
<dbReference type="InterPro" id="IPR002347">
    <property type="entry name" value="SDR_fam"/>
</dbReference>
<dbReference type="SUPFAM" id="SSF51735">
    <property type="entry name" value="NAD(P)-binding Rossmann-fold domains"/>
    <property type="match status" value="1"/>
</dbReference>
<reference evidence="3 4" key="1">
    <citation type="submission" date="2019-06" db="EMBL/GenBank/DDBJ databases">
        <title>Sequencing the genomes of 1000 actinobacteria strains.</title>
        <authorList>
            <person name="Klenk H.-P."/>
        </authorList>
    </citation>
    <scope>NUCLEOTIDE SEQUENCE [LARGE SCALE GENOMIC DNA]</scope>
    <source>
        <strain evidence="3 4">DSM 17305</strain>
    </source>
</reference>
<dbReference type="InterPro" id="IPR036291">
    <property type="entry name" value="NAD(P)-bd_dom_sf"/>
</dbReference>
<dbReference type="Pfam" id="PF13561">
    <property type="entry name" value="adh_short_C2"/>
    <property type="match status" value="1"/>
</dbReference>
<comment type="caution">
    <text evidence="3">The sequence shown here is derived from an EMBL/GenBank/DDBJ whole genome shotgun (WGS) entry which is preliminary data.</text>
</comment>
<evidence type="ECO:0000313" key="4">
    <source>
        <dbReference type="Proteomes" id="UP000316298"/>
    </source>
</evidence>
<name>A0A542DSU5_9ACTN</name>
<dbReference type="PRINTS" id="PR00080">
    <property type="entry name" value="SDRFAMILY"/>
</dbReference>
<accession>A0A542DSU5</accession>
<comment type="similarity">
    <text evidence="1">Belongs to the short-chain dehydrogenases/reductases (SDR) family.</text>
</comment>
<dbReference type="AlphaFoldDB" id="A0A542DSU5"/>
<evidence type="ECO:0000256" key="2">
    <source>
        <dbReference type="ARBA" id="ARBA00023002"/>
    </source>
</evidence>
<dbReference type="PANTHER" id="PTHR42879">
    <property type="entry name" value="3-OXOACYL-(ACYL-CARRIER-PROTEIN) REDUCTASE"/>
    <property type="match status" value="1"/>
</dbReference>
<protein>
    <submittedName>
        <fullName evidence="3">NAD(P)-dependent dehydrogenase (Short-subunit alcohol dehydrogenase family)</fullName>
    </submittedName>
</protein>
<dbReference type="GO" id="GO:0032787">
    <property type="term" value="P:monocarboxylic acid metabolic process"/>
    <property type="evidence" value="ECO:0007669"/>
    <property type="project" value="UniProtKB-ARBA"/>
</dbReference>
<dbReference type="RefSeq" id="WP_141860256.1">
    <property type="nucleotide sequence ID" value="NZ_BAAAKA010000009.1"/>
</dbReference>